<feature type="domain" description="Acyl-CoA thioesterase-like C-terminal" evidence="2">
    <location>
        <begin position="163"/>
        <end position="303"/>
    </location>
</feature>
<reference evidence="3 4" key="1">
    <citation type="submission" date="2024-07" db="EMBL/GenBank/DDBJ databases">
        <title>Section-level genome sequencing and comparative genomics of Aspergillus sections Usti and Cavernicolus.</title>
        <authorList>
            <consortium name="Lawrence Berkeley National Laboratory"/>
            <person name="Nybo J.L."/>
            <person name="Vesth T.C."/>
            <person name="Theobald S."/>
            <person name="Frisvad J.C."/>
            <person name="Larsen T.O."/>
            <person name="Kjaerboelling I."/>
            <person name="Rothschild-Mancinelli K."/>
            <person name="Lyhne E.K."/>
            <person name="Kogle M.E."/>
            <person name="Barry K."/>
            <person name="Clum A."/>
            <person name="Na H."/>
            <person name="Ledsgaard L."/>
            <person name="Lin J."/>
            <person name="Lipzen A."/>
            <person name="Kuo A."/>
            <person name="Riley R."/>
            <person name="Mondo S."/>
            <person name="Labutti K."/>
            <person name="Haridas S."/>
            <person name="Pangalinan J."/>
            <person name="Salamov A.A."/>
            <person name="Simmons B.A."/>
            <person name="Magnuson J.K."/>
            <person name="Chen J."/>
            <person name="Drula E."/>
            <person name="Henrissat B."/>
            <person name="Wiebenga A."/>
            <person name="Lubbers R.J."/>
            <person name="Gomes A.C."/>
            <person name="Makela M.R."/>
            <person name="Stajich J."/>
            <person name="Grigoriev I.V."/>
            <person name="Mortensen U.H."/>
            <person name="De Vries R.P."/>
            <person name="Baker S.E."/>
            <person name="Andersen M.R."/>
        </authorList>
    </citation>
    <scope>NUCLEOTIDE SEQUENCE [LARGE SCALE GENOMIC DNA]</scope>
    <source>
        <strain evidence="3 4">CBS 123904</strain>
    </source>
</reference>
<dbReference type="Pfam" id="PF13622">
    <property type="entry name" value="4HBT_3"/>
    <property type="match status" value="1"/>
</dbReference>
<dbReference type="Gene3D" id="2.40.160.210">
    <property type="entry name" value="Acyl-CoA thioesterase, double hotdog domain"/>
    <property type="match status" value="1"/>
</dbReference>
<evidence type="ECO:0000313" key="4">
    <source>
        <dbReference type="Proteomes" id="UP001610446"/>
    </source>
</evidence>
<dbReference type="InterPro" id="IPR049450">
    <property type="entry name" value="ACOT8-like_C"/>
</dbReference>
<dbReference type="SUPFAM" id="SSF54637">
    <property type="entry name" value="Thioesterase/thiol ester dehydrase-isomerase"/>
    <property type="match status" value="1"/>
</dbReference>
<name>A0ABR4L1T3_9EURO</name>
<organism evidence="3 4">
    <name type="scientific">Aspergillus pseudoustus</name>
    <dbReference type="NCBI Taxonomy" id="1810923"/>
    <lineage>
        <taxon>Eukaryota</taxon>
        <taxon>Fungi</taxon>
        <taxon>Dikarya</taxon>
        <taxon>Ascomycota</taxon>
        <taxon>Pezizomycotina</taxon>
        <taxon>Eurotiomycetes</taxon>
        <taxon>Eurotiomycetidae</taxon>
        <taxon>Eurotiales</taxon>
        <taxon>Aspergillaceae</taxon>
        <taxon>Aspergillus</taxon>
        <taxon>Aspergillus subgen. Nidulantes</taxon>
    </lineage>
</organism>
<evidence type="ECO:0000259" key="2">
    <source>
        <dbReference type="Pfam" id="PF20789"/>
    </source>
</evidence>
<dbReference type="Pfam" id="PF20789">
    <property type="entry name" value="4HBT_3C"/>
    <property type="match status" value="1"/>
</dbReference>
<protein>
    <submittedName>
        <fullName evidence="3">Thioesterase-like superfamily-domain-containing protein</fullName>
    </submittedName>
</protein>
<dbReference type="InterPro" id="IPR029069">
    <property type="entry name" value="HotDog_dom_sf"/>
</dbReference>
<dbReference type="EMBL" id="JBFXLU010000001">
    <property type="protein sequence ID" value="KAL2858495.1"/>
    <property type="molecule type" value="Genomic_DNA"/>
</dbReference>
<evidence type="ECO:0000313" key="3">
    <source>
        <dbReference type="EMBL" id="KAL2858495.1"/>
    </source>
</evidence>
<accession>A0ABR4L1T3</accession>
<dbReference type="PANTHER" id="PTHR38110">
    <property type="entry name" value="CHROMOSOME 23, WHOLE GENOME SHOTGUN SEQUENCE"/>
    <property type="match status" value="1"/>
</dbReference>
<dbReference type="Proteomes" id="UP001610446">
    <property type="component" value="Unassembled WGS sequence"/>
</dbReference>
<gene>
    <name evidence="3" type="ORF">BJY01DRAFT_256666</name>
</gene>
<dbReference type="PANTHER" id="PTHR38110:SF3">
    <property type="entry name" value="THIOESTERASE-LIKE SUPERFAMILY-DOMAIN-CONTAINING PROTEIN"/>
    <property type="match status" value="1"/>
</dbReference>
<comment type="caution">
    <text evidence="3">The sequence shown here is derived from an EMBL/GenBank/DDBJ whole genome shotgun (WGS) entry which is preliminary data.</text>
</comment>
<feature type="domain" description="Acyl-CoA thioesterase-like N-terminal HotDog" evidence="1">
    <location>
        <begin position="28"/>
        <end position="116"/>
    </location>
</feature>
<sequence length="319" mass="35519">MPPSTTFEEAIQVQPQSSGAAYSADLKWDWSVGTAPNGGYIAAIFHRVATTHFENKHPKRHNSCARPISIQLSYIHRCQIGPATLLVDDIKIGARVSLIHVTLQQEGRSAVAGYLTISDEVSEKGITIPTKLDIYGTTLGRPPVVEDAGQSEWKKVIIPHPEFRRASSRVELYEQIDHTSFSKGVGQWARLRSDGSSSKTDDWSMESVAFLCDILPTALGRLERIVQDSLRPRGDGSRKPAPVWFPTLALNIDFKRCAMENSHEWLYSHIHVKSVHNGRMDVEIAILDAEEKFVAVATQVALVMSSERNLAKRNVKQKL</sequence>
<dbReference type="InterPro" id="IPR042171">
    <property type="entry name" value="Acyl-CoA_hotdog"/>
</dbReference>
<evidence type="ECO:0000259" key="1">
    <source>
        <dbReference type="Pfam" id="PF13622"/>
    </source>
</evidence>
<dbReference type="InterPro" id="IPR052389">
    <property type="entry name" value="Sec_Metab_Biosynth-Assoc"/>
</dbReference>
<keyword evidence="4" id="KW-1185">Reference proteome</keyword>
<dbReference type="InterPro" id="IPR049449">
    <property type="entry name" value="TesB_ACOT8-like_N"/>
</dbReference>
<proteinExistence type="predicted"/>